<dbReference type="EMBL" id="VKHP01000088">
    <property type="protein sequence ID" value="NEU98318.1"/>
    <property type="molecule type" value="Genomic_DNA"/>
</dbReference>
<evidence type="ECO:0000313" key="2">
    <source>
        <dbReference type="EMBL" id="NEU98318.1"/>
    </source>
</evidence>
<evidence type="ECO:0000313" key="3">
    <source>
        <dbReference type="Proteomes" id="UP000468531"/>
    </source>
</evidence>
<feature type="region of interest" description="Disordered" evidence="1">
    <location>
        <begin position="1"/>
        <end position="21"/>
    </location>
</feature>
<dbReference type="Proteomes" id="UP000468531">
    <property type="component" value="Unassembled WGS sequence"/>
</dbReference>
<protein>
    <submittedName>
        <fullName evidence="2">Uncharacterized protein</fullName>
    </submittedName>
</protein>
<dbReference type="AlphaFoldDB" id="A0A6P1BIY6"/>
<comment type="caution">
    <text evidence="2">The sequence shown here is derived from an EMBL/GenBank/DDBJ whole genome shotgun (WGS) entry which is preliminary data.</text>
</comment>
<keyword evidence="3" id="KW-1185">Reference proteome</keyword>
<dbReference type="RefSeq" id="WP_163156521.1">
    <property type="nucleotide sequence ID" value="NZ_VKHP01000088.1"/>
</dbReference>
<feature type="compositionally biased region" description="Basic and acidic residues" evidence="1">
    <location>
        <begin position="1"/>
        <end position="11"/>
    </location>
</feature>
<proteinExistence type="predicted"/>
<evidence type="ECO:0000256" key="1">
    <source>
        <dbReference type="SAM" id="MobiDB-lite"/>
    </source>
</evidence>
<name>A0A6P1BIY6_9BRAD</name>
<accession>A0A6P1BIY6</accession>
<feature type="region of interest" description="Disordered" evidence="1">
    <location>
        <begin position="70"/>
        <end position="100"/>
    </location>
</feature>
<organism evidence="2 3">
    <name type="scientific">Bradyrhizobium uaiense</name>
    <dbReference type="NCBI Taxonomy" id="2594946"/>
    <lineage>
        <taxon>Bacteria</taxon>
        <taxon>Pseudomonadati</taxon>
        <taxon>Pseudomonadota</taxon>
        <taxon>Alphaproteobacteria</taxon>
        <taxon>Hyphomicrobiales</taxon>
        <taxon>Nitrobacteraceae</taxon>
        <taxon>Bradyrhizobium</taxon>
    </lineage>
</organism>
<sequence>MPDTPKTETPHSRPALRLVSAKQEPLRCPAAGRDAENEKMLCFYFNRRVTDDEMRCLHAVMRQAAAYSPFIDGQPGKQTTEVSEQAGGGSAAALPAYARD</sequence>
<gene>
    <name evidence="2" type="ORF">FNJ47_21440</name>
</gene>
<reference evidence="2 3" key="1">
    <citation type="journal article" date="2020" name="Arch. Microbiol.">
        <title>Bradyrhizobium uaiense sp. nov., a new highly efficient cowpea symbiont.</title>
        <authorList>
            <person name="Cabral Michel D."/>
            <person name="Azarias Guimaraes A."/>
            <person name="Martins da Costa E."/>
            <person name="Soares de Carvalho T."/>
            <person name="Balsanelli E."/>
            <person name="Willems A."/>
            <person name="Maltempi de Souza E."/>
            <person name="de Souza Moreira F.M."/>
        </authorList>
    </citation>
    <scope>NUCLEOTIDE SEQUENCE [LARGE SCALE GENOMIC DNA]</scope>
    <source>
        <strain evidence="2 3">UFLA 03-164</strain>
    </source>
</reference>